<name>A0A2J7QCZ4_9NEOP</name>
<feature type="compositionally biased region" description="Polar residues" evidence="17">
    <location>
        <begin position="231"/>
        <end position="246"/>
    </location>
</feature>
<dbReference type="PANTHER" id="PTHR42648:SF11">
    <property type="entry name" value="TRANSPOSON TY4-P GAG-POL POLYPROTEIN"/>
    <property type="match status" value="1"/>
</dbReference>
<dbReference type="InterPro" id="IPR001878">
    <property type="entry name" value="Znf_CCHC"/>
</dbReference>
<evidence type="ECO:0000256" key="14">
    <source>
        <dbReference type="ARBA" id="ARBA00023113"/>
    </source>
</evidence>
<protein>
    <recommendedName>
        <fullName evidence="22">Integrase catalytic domain-containing protein</fullName>
    </recommendedName>
</protein>
<dbReference type="GO" id="GO:0008270">
    <property type="term" value="F:zinc ion binding"/>
    <property type="evidence" value="ECO:0007669"/>
    <property type="project" value="UniProtKB-KW"/>
</dbReference>
<keyword evidence="6" id="KW-0547">Nucleotide-binding</keyword>
<dbReference type="InterPro" id="IPR039537">
    <property type="entry name" value="Retrotran_Ty1/copia-like"/>
</dbReference>
<evidence type="ECO:0000256" key="3">
    <source>
        <dbReference type="ARBA" id="ARBA00022670"/>
    </source>
</evidence>
<dbReference type="PROSITE" id="PS50158">
    <property type="entry name" value="ZF_CCHC"/>
    <property type="match status" value="1"/>
</dbReference>
<organism evidence="20 21">
    <name type="scientific">Cryptotermes secundus</name>
    <dbReference type="NCBI Taxonomy" id="105785"/>
    <lineage>
        <taxon>Eukaryota</taxon>
        <taxon>Metazoa</taxon>
        <taxon>Ecdysozoa</taxon>
        <taxon>Arthropoda</taxon>
        <taxon>Hexapoda</taxon>
        <taxon>Insecta</taxon>
        <taxon>Pterygota</taxon>
        <taxon>Neoptera</taxon>
        <taxon>Polyneoptera</taxon>
        <taxon>Dictyoptera</taxon>
        <taxon>Blattodea</taxon>
        <taxon>Blattoidea</taxon>
        <taxon>Termitoidae</taxon>
        <taxon>Kalotermitidae</taxon>
        <taxon>Cryptotermitinae</taxon>
        <taxon>Cryptotermes</taxon>
    </lineage>
</organism>
<dbReference type="PANTHER" id="PTHR42648">
    <property type="entry name" value="TRANSPOSASE, PUTATIVE-RELATED"/>
    <property type="match status" value="1"/>
</dbReference>
<evidence type="ECO:0000256" key="9">
    <source>
        <dbReference type="ARBA" id="ARBA00022840"/>
    </source>
</evidence>
<proteinExistence type="predicted"/>
<dbReference type="PROSITE" id="PS50994">
    <property type="entry name" value="INTEGRASE"/>
    <property type="match status" value="1"/>
</dbReference>
<sequence>MEEDRYKPPLFDGTNYGDWSFRMEIFLNEKGILTHILRPLAELQEEFRLTGNENQETRSGKQKKLDKLSIDDEKCKNYLIQRIDDAHLEYVKGKDCAHDVWKGLQTVFQRKEIANKILLKRQLQQMRCNPNLETVSEYLLRMDRLTRQLQEAGVTMDEEDYICNILLSLPPEYDMVATAIETVPPSEVNVPFVRNRLLEEEFKRLNKKGSKGKPEADTQVAFGTKQPGNCGANSNYTSKQSEPYQGNQGKFRYPCHNCNKYGHKRSECRLKPNYYNGQQQWWNKTKGSNTRSQNQHWKSRDNRLKNEEAGMAQSEQGQEGQPPGYIFYTSSVGSSDSGVKGKVQVQWILDSGASEHYVTESVPICNKKYLKHPISVTIAKKDQKLVSNVIGDVYCKTFVNGKQEWITIKDVLVVPNLTMNLLSVNNIEKKGLKIVFENNKGTIYCKNNIVAEAIGERGTYKLNTEIEREEPSANLVQNDAELWHLRMGHLGWNNLKKLGDMVDGVNIEGTPPNVCEVCQEGKQTKLPYNTQRVRAKRPLERIHSDVVGPIFPIGYDGSRYILTLVDDYTHFLVTYAIKNKSEVVSCIKQYEAAATARFSVKICKFRCDNGGEYVTNELKEFFAEKGIQFHIHQP</sequence>
<evidence type="ECO:0000256" key="15">
    <source>
        <dbReference type="ARBA" id="ARBA00023172"/>
    </source>
</evidence>
<keyword evidence="9" id="KW-0067">ATP-binding</keyword>
<dbReference type="Proteomes" id="UP000235965">
    <property type="component" value="Unassembled WGS sequence"/>
</dbReference>
<dbReference type="GO" id="GO:0003964">
    <property type="term" value="F:RNA-directed DNA polymerase activity"/>
    <property type="evidence" value="ECO:0007669"/>
    <property type="project" value="UniProtKB-KW"/>
</dbReference>
<dbReference type="InterPro" id="IPR001584">
    <property type="entry name" value="Integrase_cat-core"/>
</dbReference>
<gene>
    <name evidence="20" type="ORF">B7P43_G16259</name>
</gene>
<dbReference type="GO" id="GO:0006508">
    <property type="term" value="P:proteolysis"/>
    <property type="evidence" value="ECO:0007669"/>
    <property type="project" value="UniProtKB-KW"/>
</dbReference>
<keyword evidence="21" id="KW-1185">Reference proteome</keyword>
<evidence type="ECO:0000313" key="21">
    <source>
        <dbReference type="Proteomes" id="UP000235965"/>
    </source>
</evidence>
<feature type="domain" description="Integrase catalytic" evidence="19">
    <location>
        <begin position="534"/>
        <end position="634"/>
    </location>
</feature>
<keyword evidence="4" id="KW-0540">Nuclease</keyword>
<dbReference type="InterPro" id="IPR025724">
    <property type="entry name" value="GAG-pre-integrase_dom"/>
</dbReference>
<dbReference type="SUPFAM" id="SSF53098">
    <property type="entry name" value="Ribonuclease H-like"/>
    <property type="match status" value="1"/>
</dbReference>
<dbReference type="InterPro" id="IPR054722">
    <property type="entry name" value="PolX-like_BBD"/>
</dbReference>
<dbReference type="GO" id="GO:0004519">
    <property type="term" value="F:endonuclease activity"/>
    <property type="evidence" value="ECO:0007669"/>
    <property type="project" value="UniProtKB-KW"/>
</dbReference>
<dbReference type="Pfam" id="PF00665">
    <property type="entry name" value="rve"/>
    <property type="match status" value="1"/>
</dbReference>
<evidence type="ECO:0000256" key="17">
    <source>
        <dbReference type="SAM" id="MobiDB-lite"/>
    </source>
</evidence>
<evidence type="ECO:0000256" key="4">
    <source>
        <dbReference type="ARBA" id="ARBA00022722"/>
    </source>
</evidence>
<evidence type="ECO:0000259" key="18">
    <source>
        <dbReference type="PROSITE" id="PS50158"/>
    </source>
</evidence>
<evidence type="ECO:0000256" key="10">
    <source>
        <dbReference type="ARBA" id="ARBA00022842"/>
    </source>
</evidence>
<reference evidence="20 21" key="1">
    <citation type="submission" date="2017-12" db="EMBL/GenBank/DDBJ databases">
        <title>Hemimetabolous genomes reveal molecular basis of termite eusociality.</title>
        <authorList>
            <person name="Harrison M.C."/>
            <person name="Jongepier E."/>
            <person name="Robertson H.M."/>
            <person name="Arning N."/>
            <person name="Bitard-Feildel T."/>
            <person name="Chao H."/>
            <person name="Childers C.P."/>
            <person name="Dinh H."/>
            <person name="Doddapaneni H."/>
            <person name="Dugan S."/>
            <person name="Gowin J."/>
            <person name="Greiner C."/>
            <person name="Han Y."/>
            <person name="Hu H."/>
            <person name="Hughes D.S.T."/>
            <person name="Huylmans A.-K."/>
            <person name="Kemena C."/>
            <person name="Kremer L.P.M."/>
            <person name="Lee S.L."/>
            <person name="Lopez-Ezquerra A."/>
            <person name="Mallet L."/>
            <person name="Monroy-Kuhn J.M."/>
            <person name="Moser A."/>
            <person name="Murali S.C."/>
            <person name="Muzny D.M."/>
            <person name="Otani S."/>
            <person name="Piulachs M.-D."/>
            <person name="Poelchau M."/>
            <person name="Qu J."/>
            <person name="Schaub F."/>
            <person name="Wada-Katsumata A."/>
            <person name="Worley K.C."/>
            <person name="Xie Q."/>
            <person name="Ylla G."/>
            <person name="Poulsen M."/>
            <person name="Gibbs R.A."/>
            <person name="Schal C."/>
            <person name="Richards S."/>
            <person name="Belles X."/>
            <person name="Korb J."/>
            <person name="Bornberg-Bauer E."/>
        </authorList>
    </citation>
    <scope>NUCLEOTIDE SEQUENCE [LARGE SCALE GENOMIC DNA]</scope>
    <source>
        <tissue evidence="20">Whole body</tissue>
    </source>
</reference>
<dbReference type="InterPro" id="IPR036875">
    <property type="entry name" value="Znf_CCHC_sf"/>
</dbReference>
<keyword evidence="8" id="KW-0378">Hydrolase</keyword>
<dbReference type="InterPro" id="IPR036397">
    <property type="entry name" value="RNaseH_sf"/>
</dbReference>
<dbReference type="EMBL" id="NEVH01015850">
    <property type="protein sequence ID" value="PNF26458.1"/>
    <property type="molecule type" value="Genomic_DNA"/>
</dbReference>
<keyword evidence="13" id="KW-0808">Transferase</keyword>
<evidence type="ECO:0000259" key="19">
    <source>
        <dbReference type="PROSITE" id="PS50994"/>
    </source>
</evidence>
<evidence type="ECO:0000256" key="11">
    <source>
        <dbReference type="ARBA" id="ARBA00022908"/>
    </source>
</evidence>
<dbReference type="GO" id="GO:0003887">
    <property type="term" value="F:DNA-directed DNA polymerase activity"/>
    <property type="evidence" value="ECO:0007669"/>
    <property type="project" value="UniProtKB-KW"/>
</dbReference>
<keyword evidence="16" id="KW-0862">Zinc</keyword>
<evidence type="ECO:0000256" key="12">
    <source>
        <dbReference type="ARBA" id="ARBA00022918"/>
    </source>
</evidence>
<dbReference type="Gene3D" id="2.40.70.10">
    <property type="entry name" value="Acid Proteases"/>
    <property type="match status" value="1"/>
</dbReference>
<keyword evidence="3" id="KW-0645">Protease</keyword>
<keyword evidence="2" id="KW-1188">Viral release from host cell</keyword>
<evidence type="ECO:0008006" key="22">
    <source>
        <dbReference type="Google" id="ProtNLM"/>
    </source>
</evidence>
<feature type="domain" description="CCHC-type" evidence="18">
    <location>
        <begin position="255"/>
        <end position="269"/>
    </location>
</feature>
<accession>A0A2J7QCZ4</accession>
<keyword evidence="10" id="KW-0460">Magnesium</keyword>
<keyword evidence="13" id="KW-0239">DNA-directed DNA polymerase</keyword>
<dbReference type="Pfam" id="PF14223">
    <property type="entry name" value="Retrotran_gag_2"/>
    <property type="match status" value="1"/>
</dbReference>
<dbReference type="GO" id="GO:0015074">
    <property type="term" value="P:DNA integration"/>
    <property type="evidence" value="ECO:0007669"/>
    <property type="project" value="UniProtKB-KW"/>
</dbReference>
<feature type="region of interest" description="Disordered" evidence="17">
    <location>
        <begin position="205"/>
        <end position="246"/>
    </location>
</feature>
<keyword evidence="14" id="KW-0917">Virion maturation</keyword>
<keyword evidence="16" id="KW-0863">Zinc-finger</keyword>
<evidence type="ECO:0000256" key="2">
    <source>
        <dbReference type="ARBA" id="ARBA00022612"/>
    </source>
</evidence>
<evidence type="ECO:0000313" key="20">
    <source>
        <dbReference type="EMBL" id="PNF26458.1"/>
    </source>
</evidence>
<dbReference type="GO" id="GO:0005524">
    <property type="term" value="F:ATP binding"/>
    <property type="evidence" value="ECO:0007669"/>
    <property type="project" value="UniProtKB-KW"/>
</dbReference>
<dbReference type="SUPFAM" id="SSF57756">
    <property type="entry name" value="Retrovirus zinc finger-like domains"/>
    <property type="match status" value="1"/>
</dbReference>
<dbReference type="GO" id="GO:0008233">
    <property type="term" value="F:peptidase activity"/>
    <property type="evidence" value="ECO:0007669"/>
    <property type="project" value="UniProtKB-KW"/>
</dbReference>
<evidence type="ECO:0000256" key="5">
    <source>
        <dbReference type="ARBA" id="ARBA00022723"/>
    </source>
</evidence>
<keyword evidence="7" id="KW-0255">Endonuclease</keyword>
<keyword evidence="15" id="KW-0233">DNA recombination</keyword>
<dbReference type="Pfam" id="PF13976">
    <property type="entry name" value="gag_pre-integrs"/>
    <property type="match status" value="1"/>
</dbReference>
<evidence type="ECO:0000256" key="6">
    <source>
        <dbReference type="ARBA" id="ARBA00022741"/>
    </source>
</evidence>
<dbReference type="GO" id="GO:0006310">
    <property type="term" value="P:DNA recombination"/>
    <property type="evidence" value="ECO:0007669"/>
    <property type="project" value="UniProtKB-KW"/>
</dbReference>
<dbReference type="GO" id="GO:0003676">
    <property type="term" value="F:nucleic acid binding"/>
    <property type="evidence" value="ECO:0007669"/>
    <property type="project" value="InterPro"/>
</dbReference>
<dbReference type="Gene3D" id="3.30.420.10">
    <property type="entry name" value="Ribonuclease H-like superfamily/Ribonuclease H"/>
    <property type="match status" value="1"/>
</dbReference>
<evidence type="ECO:0000256" key="13">
    <source>
        <dbReference type="ARBA" id="ARBA00022932"/>
    </source>
</evidence>
<evidence type="ECO:0000256" key="7">
    <source>
        <dbReference type="ARBA" id="ARBA00022759"/>
    </source>
</evidence>
<evidence type="ECO:0000256" key="16">
    <source>
        <dbReference type="PROSITE-ProRule" id="PRU00047"/>
    </source>
</evidence>
<keyword evidence="5" id="KW-0479">Metal-binding</keyword>
<keyword evidence="11" id="KW-0229">DNA integration</keyword>
<evidence type="ECO:0000256" key="8">
    <source>
        <dbReference type="ARBA" id="ARBA00022801"/>
    </source>
</evidence>
<evidence type="ECO:0000256" key="1">
    <source>
        <dbReference type="ARBA" id="ARBA00002180"/>
    </source>
</evidence>
<dbReference type="OrthoDB" id="413361at2759"/>
<dbReference type="InParanoid" id="A0A2J7QCZ4"/>
<comment type="function">
    <text evidence="1">The aspartyl protease (PR) mediates the proteolytic cleavages of the Gag and Gag-Pol polyproteins after assembly of the VLP.</text>
</comment>
<dbReference type="InterPro" id="IPR021109">
    <property type="entry name" value="Peptidase_aspartic_dom_sf"/>
</dbReference>
<dbReference type="Pfam" id="PF22936">
    <property type="entry name" value="Pol_BBD"/>
    <property type="match status" value="1"/>
</dbReference>
<dbReference type="InterPro" id="IPR012337">
    <property type="entry name" value="RNaseH-like_sf"/>
</dbReference>
<keyword evidence="12" id="KW-0695">RNA-directed DNA polymerase</keyword>
<dbReference type="AlphaFoldDB" id="A0A2J7QCZ4"/>
<dbReference type="STRING" id="105785.A0A2J7QCZ4"/>
<comment type="caution">
    <text evidence="20">The sequence shown here is derived from an EMBL/GenBank/DDBJ whole genome shotgun (WGS) entry which is preliminary data.</text>
</comment>
<keyword evidence="13" id="KW-0548">Nucleotidyltransferase</keyword>